<comment type="subunit">
    <text evidence="4">Part of the 30S ribosomal subunit. Forms a tight heterodimer with protein bS6.</text>
</comment>
<evidence type="ECO:0000313" key="6">
    <source>
        <dbReference type="EMBL" id="MBB4911118.1"/>
    </source>
</evidence>
<dbReference type="Gene3D" id="4.10.640.10">
    <property type="entry name" value="Ribosomal protein S18"/>
    <property type="match status" value="1"/>
</dbReference>
<evidence type="ECO:0000256" key="4">
    <source>
        <dbReference type="HAMAP-Rule" id="MF_00270"/>
    </source>
</evidence>
<evidence type="ECO:0000256" key="1">
    <source>
        <dbReference type="ARBA" id="ARBA00005589"/>
    </source>
</evidence>
<evidence type="ECO:0000256" key="5">
    <source>
        <dbReference type="RuleBase" id="RU003910"/>
    </source>
</evidence>
<dbReference type="GO" id="GO:0006412">
    <property type="term" value="P:translation"/>
    <property type="evidence" value="ECO:0007669"/>
    <property type="project" value="UniProtKB-UniRule"/>
</dbReference>
<evidence type="ECO:0000256" key="3">
    <source>
        <dbReference type="ARBA" id="ARBA00023274"/>
    </source>
</evidence>
<keyword evidence="3 4" id="KW-0687">Ribonucleoprotein</keyword>
<proteinExistence type="inferred from homology"/>
<dbReference type="AlphaFoldDB" id="A0A7W7QCS3"/>
<evidence type="ECO:0000256" key="2">
    <source>
        <dbReference type="ARBA" id="ARBA00022980"/>
    </source>
</evidence>
<dbReference type="InterPro" id="IPR001648">
    <property type="entry name" value="Ribosomal_bS18"/>
</dbReference>
<sequence length="55" mass="6250">MDWKDAALLRKFISDRGKIRARRVTGLAPRQQRQVATAIKNAREMALLPYPGSAR</sequence>
<accession>A0A7W7QCS3</accession>
<reference evidence="6 7" key="1">
    <citation type="submission" date="2020-08" db="EMBL/GenBank/DDBJ databases">
        <title>Genomic Encyclopedia of Type Strains, Phase III (KMG-III): the genomes of soil and plant-associated and newly described type strains.</title>
        <authorList>
            <person name="Whitman W."/>
        </authorList>
    </citation>
    <scope>NUCLEOTIDE SEQUENCE [LARGE SCALE GENOMIC DNA]</scope>
    <source>
        <strain evidence="6 7">CECT 8960</strain>
    </source>
</reference>
<keyword evidence="4" id="KW-0699">rRNA-binding</keyword>
<dbReference type="GO" id="GO:0022627">
    <property type="term" value="C:cytosolic small ribosomal subunit"/>
    <property type="evidence" value="ECO:0007669"/>
    <property type="project" value="TreeGrafter"/>
</dbReference>
<dbReference type="EMBL" id="JACHJQ010000009">
    <property type="protein sequence ID" value="MBB4911118.1"/>
    <property type="molecule type" value="Genomic_DNA"/>
</dbReference>
<dbReference type="InterPro" id="IPR036870">
    <property type="entry name" value="Ribosomal_bS18_sf"/>
</dbReference>
<dbReference type="GO" id="GO:0070181">
    <property type="term" value="F:small ribosomal subunit rRNA binding"/>
    <property type="evidence" value="ECO:0007669"/>
    <property type="project" value="TreeGrafter"/>
</dbReference>
<evidence type="ECO:0000313" key="7">
    <source>
        <dbReference type="Proteomes" id="UP000520767"/>
    </source>
</evidence>
<name>A0A7W7QCS3_9PSEU</name>
<dbReference type="PANTHER" id="PTHR13479:SF40">
    <property type="entry name" value="SMALL RIBOSOMAL SUBUNIT PROTEIN BS18M"/>
    <property type="match status" value="1"/>
</dbReference>
<comment type="function">
    <text evidence="4">Binds as a heterodimer with protein bS6 to the central domain of the 16S rRNA, where it helps stabilize the platform of the 30S subunit.</text>
</comment>
<dbReference type="PANTHER" id="PTHR13479">
    <property type="entry name" value="30S RIBOSOMAL PROTEIN S18"/>
    <property type="match status" value="1"/>
</dbReference>
<dbReference type="Pfam" id="PF01084">
    <property type="entry name" value="Ribosomal_S18"/>
    <property type="match status" value="1"/>
</dbReference>
<comment type="caution">
    <text evidence="6">The sequence shown here is derived from an EMBL/GenBank/DDBJ whole genome shotgun (WGS) entry which is preliminary data.</text>
</comment>
<dbReference type="HAMAP" id="MF_00270">
    <property type="entry name" value="Ribosomal_bS18"/>
    <property type="match status" value="1"/>
</dbReference>
<gene>
    <name evidence="4" type="primary">rpsR</name>
    <name evidence="6" type="ORF">FHR82_007378</name>
</gene>
<comment type="similarity">
    <text evidence="1 4 5">Belongs to the bacterial ribosomal protein bS18 family.</text>
</comment>
<organism evidence="6 7">
    <name type="scientific">Actinophytocola algeriensis</name>
    <dbReference type="NCBI Taxonomy" id="1768010"/>
    <lineage>
        <taxon>Bacteria</taxon>
        <taxon>Bacillati</taxon>
        <taxon>Actinomycetota</taxon>
        <taxon>Actinomycetes</taxon>
        <taxon>Pseudonocardiales</taxon>
        <taxon>Pseudonocardiaceae</taxon>
    </lineage>
</organism>
<dbReference type="PRINTS" id="PR00974">
    <property type="entry name" value="RIBOSOMALS18"/>
</dbReference>
<dbReference type="Proteomes" id="UP000520767">
    <property type="component" value="Unassembled WGS sequence"/>
</dbReference>
<keyword evidence="7" id="KW-1185">Reference proteome</keyword>
<protein>
    <recommendedName>
        <fullName evidence="4">Small ribosomal subunit protein bS18</fullName>
    </recommendedName>
</protein>
<keyword evidence="4" id="KW-0694">RNA-binding</keyword>
<dbReference type="SUPFAM" id="SSF46911">
    <property type="entry name" value="Ribosomal protein S18"/>
    <property type="match status" value="1"/>
</dbReference>
<keyword evidence="2 4" id="KW-0689">Ribosomal protein</keyword>
<dbReference type="NCBIfam" id="TIGR00165">
    <property type="entry name" value="S18"/>
    <property type="match status" value="1"/>
</dbReference>
<dbReference type="GO" id="GO:0003735">
    <property type="term" value="F:structural constituent of ribosome"/>
    <property type="evidence" value="ECO:0007669"/>
    <property type="project" value="InterPro"/>
</dbReference>